<dbReference type="AlphaFoldDB" id="A0A139HN66"/>
<proteinExistence type="predicted"/>
<name>A0A139HN66_9PEZI</name>
<evidence type="ECO:0000256" key="1">
    <source>
        <dbReference type="SAM" id="MobiDB-lite"/>
    </source>
</evidence>
<protein>
    <submittedName>
        <fullName evidence="2">Uncharacterized protein</fullName>
    </submittedName>
</protein>
<dbReference type="PANTHER" id="PTHR34693">
    <property type="entry name" value="PROTEIN PAR32"/>
    <property type="match status" value="1"/>
</dbReference>
<dbReference type="InterPro" id="IPR053203">
    <property type="entry name" value="Cisplatin_resist-associated"/>
</dbReference>
<dbReference type="EMBL" id="LFZN01000026">
    <property type="protein sequence ID" value="KXT03833.1"/>
    <property type="molecule type" value="Genomic_DNA"/>
</dbReference>
<dbReference type="PANTHER" id="PTHR34693:SF5">
    <property type="match status" value="1"/>
</dbReference>
<organism evidence="2 3">
    <name type="scientific">Pseudocercospora eumusae</name>
    <dbReference type="NCBI Taxonomy" id="321146"/>
    <lineage>
        <taxon>Eukaryota</taxon>
        <taxon>Fungi</taxon>
        <taxon>Dikarya</taxon>
        <taxon>Ascomycota</taxon>
        <taxon>Pezizomycotina</taxon>
        <taxon>Dothideomycetes</taxon>
        <taxon>Dothideomycetidae</taxon>
        <taxon>Mycosphaerellales</taxon>
        <taxon>Mycosphaerellaceae</taxon>
        <taxon>Pseudocercospora</taxon>
    </lineage>
</organism>
<reference evidence="2 3" key="1">
    <citation type="submission" date="2015-07" db="EMBL/GenBank/DDBJ databases">
        <title>Comparative genomics of the Sigatoka disease complex on banana suggests a link between parallel evolutionary changes in Pseudocercospora fijiensis and Pseudocercospora eumusae and increased virulence on the banana host.</title>
        <authorList>
            <person name="Chang T.-C."/>
            <person name="Salvucci A."/>
            <person name="Crous P.W."/>
            <person name="Stergiopoulos I."/>
        </authorList>
    </citation>
    <scope>NUCLEOTIDE SEQUENCE [LARGE SCALE GENOMIC DNA]</scope>
    <source>
        <strain evidence="2 3">CBS 114824</strain>
    </source>
</reference>
<dbReference type="Proteomes" id="UP000070133">
    <property type="component" value="Unassembled WGS sequence"/>
</dbReference>
<comment type="caution">
    <text evidence="2">The sequence shown here is derived from an EMBL/GenBank/DDBJ whole genome shotgun (WGS) entry which is preliminary data.</text>
</comment>
<sequence>MKQKQKQKQKQRSPCLNCLDFCTIVSPFAAVDMPGRGGAGNILVQQQQAKRDAGDLEANQQIIDQSATAASADSSLPREEQQYAYTGRGGAGNWYRAQELKQTGTYDDRLPAAVSAQAQQAAVEPVRKYGRGGAGNMSFGVSEDEERAIRKRMEEEEAKREKVAADVEANVNAMLPEPPKAKLSGPPWGALT</sequence>
<evidence type="ECO:0000313" key="3">
    <source>
        <dbReference type="Proteomes" id="UP000070133"/>
    </source>
</evidence>
<keyword evidence="3" id="KW-1185">Reference proteome</keyword>
<gene>
    <name evidence="2" type="ORF">AC578_8926</name>
</gene>
<accession>A0A139HN66</accession>
<dbReference type="InterPro" id="IPR022024">
    <property type="entry name" value="DUF3602"/>
</dbReference>
<feature type="region of interest" description="Disordered" evidence="1">
    <location>
        <begin position="169"/>
        <end position="192"/>
    </location>
</feature>
<evidence type="ECO:0000313" key="2">
    <source>
        <dbReference type="EMBL" id="KXT03833.1"/>
    </source>
</evidence>
<dbReference type="Pfam" id="PF12223">
    <property type="entry name" value="DUF3602"/>
    <property type="match status" value="1"/>
</dbReference>
<dbReference type="OrthoDB" id="336240at2759"/>